<organism evidence="2 3">
    <name type="scientific">Pseudobacteriovorax antillogorgiicola</name>
    <dbReference type="NCBI Taxonomy" id="1513793"/>
    <lineage>
        <taxon>Bacteria</taxon>
        <taxon>Pseudomonadati</taxon>
        <taxon>Bdellovibrionota</taxon>
        <taxon>Oligoflexia</taxon>
        <taxon>Oligoflexales</taxon>
        <taxon>Pseudobacteriovoracaceae</taxon>
        <taxon>Pseudobacteriovorax</taxon>
    </lineage>
</organism>
<feature type="transmembrane region" description="Helical" evidence="1">
    <location>
        <begin position="175"/>
        <end position="195"/>
    </location>
</feature>
<evidence type="ECO:0000313" key="2">
    <source>
        <dbReference type="EMBL" id="SMF09013.1"/>
    </source>
</evidence>
<dbReference type="EMBL" id="FWZT01000004">
    <property type="protein sequence ID" value="SMF09013.1"/>
    <property type="molecule type" value="Genomic_DNA"/>
</dbReference>
<dbReference type="Proteomes" id="UP000192907">
    <property type="component" value="Unassembled WGS sequence"/>
</dbReference>
<protein>
    <recommendedName>
        <fullName evidence="4">7TM diverse intracellular signalling</fullName>
    </recommendedName>
</protein>
<name>A0A1Y6BMZ9_9BACT</name>
<sequence>MISILKILVVVLIFMDYASAKEEQVYLDSDNLVGQAVGTYTRWLQSEQSIFDITNGKHDNAFTDGDVAMINKNYTYDTYWYHVAIRNSDGSKVIYLHDPQSFYNVFQVFVDGKLVGDLDLKNSLQSRIVPISLKENQITDVFIKKNTEGLIHQSNWSFWTNLDDLKDHIHNSEKVFVALFTIYSMSFLITVLAFLSFRETIYFFYAGYLASFIVFLMNTWSVFYIPLITEYGANATTVRYVPGECETNLPID</sequence>
<gene>
    <name evidence="2" type="ORF">SAMN06296036_104333</name>
</gene>
<proteinExistence type="predicted"/>
<keyword evidence="1" id="KW-1133">Transmembrane helix</keyword>
<keyword evidence="1" id="KW-0472">Membrane</keyword>
<evidence type="ECO:0000313" key="3">
    <source>
        <dbReference type="Proteomes" id="UP000192907"/>
    </source>
</evidence>
<reference evidence="3" key="1">
    <citation type="submission" date="2017-04" db="EMBL/GenBank/DDBJ databases">
        <authorList>
            <person name="Varghese N."/>
            <person name="Submissions S."/>
        </authorList>
    </citation>
    <scope>NUCLEOTIDE SEQUENCE [LARGE SCALE GENOMIC DNA]</scope>
    <source>
        <strain evidence="3">RKEM611</strain>
    </source>
</reference>
<accession>A0A1Y6BMZ9</accession>
<evidence type="ECO:0000256" key="1">
    <source>
        <dbReference type="SAM" id="Phobius"/>
    </source>
</evidence>
<keyword evidence="3" id="KW-1185">Reference proteome</keyword>
<dbReference type="AlphaFoldDB" id="A0A1Y6BMZ9"/>
<keyword evidence="1" id="KW-0812">Transmembrane</keyword>
<evidence type="ECO:0008006" key="4">
    <source>
        <dbReference type="Google" id="ProtNLM"/>
    </source>
</evidence>
<feature type="transmembrane region" description="Helical" evidence="1">
    <location>
        <begin position="202"/>
        <end position="225"/>
    </location>
</feature>